<dbReference type="Gene3D" id="3.90.220.20">
    <property type="entry name" value="DNA methylase specificity domains"/>
    <property type="match status" value="2"/>
</dbReference>
<dbReference type="InterPro" id="IPR000055">
    <property type="entry name" value="Restrct_endonuc_typeI_TRD"/>
</dbReference>
<dbReference type="EMBL" id="CP024704">
    <property type="protein sequence ID" value="ATV70704.1"/>
    <property type="molecule type" value="Genomic_DNA"/>
</dbReference>
<evidence type="ECO:0000256" key="3">
    <source>
        <dbReference type="ARBA" id="ARBA00023125"/>
    </source>
</evidence>
<evidence type="ECO:0000256" key="2">
    <source>
        <dbReference type="ARBA" id="ARBA00022747"/>
    </source>
</evidence>
<protein>
    <submittedName>
        <fullName evidence="5">Type I restriction endonuclease subunit S</fullName>
    </submittedName>
</protein>
<keyword evidence="2" id="KW-0680">Restriction system</keyword>
<dbReference type="PANTHER" id="PTHR30408:SF13">
    <property type="entry name" value="TYPE I RESTRICTION ENZYME HINDI SPECIFICITY SUBUNIT"/>
    <property type="match status" value="1"/>
</dbReference>
<name>A0A2D3PV49_9FUSO</name>
<dbReference type="GO" id="GO:0009307">
    <property type="term" value="P:DNA restriction-modification system"/>
    <property type="evidence" value="ECO:0007669"/>
    <property type="project" value="UniProtKB-KW"/>
</dbReference>
<dbReference type="AlphaFoldDB" id="A0A2D3PV49"/>
<organism evidence="5 6">
    <name type="scientific">Fusobacterium pseudoperiodonticum</name>
    <dbReference type="NCBI Taxonomy" id="2663009"/>
    <lineage>
        <taxon>Bacteria</taxon>
        <taxon>Fusobacteriati</taxon>
        <taxon>Fusobacteriota</taxon>
        <taxon>Fusobacteriia</taxon>
        <taxon>Fusobacteriales</taxon>
        <taxon>Fusobacteriaceae</taxon>
        <taxon>Fusobacterium</taxon>
    </lineage>
</organism>
<dbReference type="Proteomes" id="UP000230781">
    <property type="component" value="Chromosome"/>
</dbReference>
<proteinExistence type="inferred from homology"/>
<keyword evidence="5" id="KW-0378">Hydrolase</keyword>
<dbReference type="GO" id="GO:0003677">
    <property type="term" value="F:DNA binding"/>
    <property type="evidence" value="ECO:0007669"/>
    <property type="project" value="UniProtKB-KW"/>
</dbReference>
<feature type="domain" description="Type I restriction modification DNA specificity" evidence="4">
    <location>
        <begin position="3"/>
        <end position="184"/>
    </location>
</feature>
<evidence type="ECO:0000259" key="4">
    <source>
        <dbReference type="Pfam" id="PF01420"/>
    </source>
</evidence>
<feature type="domain" description="Type I restriction modification DNA specificity" evidence="4">
    <location>
        <begin position="208"/>
        <end position="366"/>
    </location>
</feature>
<accession>A0A2D3PV49</accession>
<evidence type="ECO:0000313" key="5">
    <source>
        <dbReference type="EMBL" id="ATV70704.1"/>
    </source>
</evidence>
<dbReference type="SUPFAM" id="SSF116734">
    <property type="entry name" value="DNA methylase specificity domain"/>
    <property type="match status" value="2"/>
</dbReference>
<sequence length="383" mass="44196">MNKNIQYKKLTDICEIITGEWGTEITENSQNIVSVIRTTNFLNNGKIDIQNKELIKREIDKKKIEQKQLKRGDIIIEKSGGSPNQPVGRVVFFDLNSNEIFLCNNFTSILRVKEDINSKYIFYFLRNNYKINKVVKYQNKTTGIINLKLQNYLNESCIFLPELKIQNKIVNILDNLENIIEKNQNYLTHLVVLTKSLFTKFNKNGIEKQLNDVADIIMGQSPSSQSYNKDKKGLPFYQGKTEFSDIYIKDPTVYCNSPIKVVEENDILMSVRAPVGDVNIATQKSCIGRGLASIKPKKIDYLYLFYLLKEQKSKIEKIGVGSTFKAINKNNISTLKISIVEKDKQNKIRNYLSSIEKLKFEIKKSIETSQNLYDSLISKYFDN</sequence>
<dbReference type="RefSeq" id="WP_100026695.1">
    <property type="nucleotide sequence ID" value="NZ_CP024704.1"/>
</dbReference>
<keyword evidence="3" id="KW-0238">DNA-binding</keyword>
<evidence type="ECO:0000256" key="1">
    <source>
        <dbReference type="ARBA" id="ARBA00010923"/>
    </source>
</evidence>
<dbReference type="CDD" id="cd17245">
    <property type="entry name" value="RMtype1_S_TteMORF1547P-TRD2-CR2_Aco12261I-TRD1-CR1_like"/>
    <property type="match status" value="1"/>
</dbReference>
<dbReference type="PANTHER" id="PTHR30408">
    <property type="entry name" value="TYPE-1 RESTRICTION ENZYME ECOKI SPECIFICITY PROTEIN"/>
    <property type="match status" value="1"/>
</dbReference>
<dbReference type="GO" id="GO:0004519">
    <property type="term" value="F:endonuclease activity"/>
    <property type="evidence" value="ECO:0007669"/>
    <property type="project" value="UniProtKB-KW"/>
</dbReference>
<keyword evidence="5" id="KW-0540">Nuclease</keyword>
<reference evidence="5 6" key="1">
    <citation type="submission" date="2017-11" db="EMBL/GenBank/DDBJ databases">
        <title>Genome sequencing of Fusobacterium periodonticum KCOM 2555.</title>
        <authorList>
            <person name="Kook J.-K."/>
            <person name="Park S.-N."/>
            <person name="Lim Y.K."/>
        </authorList>
    </citation>
    <scope>NUCLEOTIDE SEQUENCE [LARGE SCALE GENOMIC DNA]</scope>
    <source>
        <strain evidence="5 6">KCOM 2555</strain>
    </source>
</reference>
<dbReference type="Pfam" id="PF01420">
    <property type="entry name" value="Methylase_S"/>
    <property type="match status" value="2"/>
</dbReference>
<keyword evidence="5" id="KW-0255">Endonuclease</keyword>
<comment type="similarity">
    <text evidence="1">Belongs to the type-I restriction system S methylase family.</text>
</comment>
<dbReference type="InterPro" id="IPR052021">
    <property type="entry name" value="Type-I_RS_S_subunit"/>
</dbReference>
<evidence type="ECO:0000313" key="6">
    <source>
        <dbReference type="Proteomes" id="UP000230781"/>
    </source>
</evidence>
<gene>
    <name evidence="5" type="ORF">CTM98_08610</name>
</gene>
<dbReference type="InterPro" id="IPR044946">
    <property type="entry name" value="Restrct_endonuc_typeI_TRD_sf"/>
</dbReference>
<dbReference type="REBASE" id="225656">
    <property type="entry name" value="S2.Fpe2555ORF8600P"/>
</dbReference>